<evidence type="ECO:0000313" key="2">
    <source>
        <dbReference type="EMBL" id="MCC9018900.1"/>
    </source>
</evidence>
<dbReference type="InterPro" id="IPR036490">
    <property type="entry name" value="ThsB_TIR-like_sf"/>
</dbReference>
<dbReference type="RefSeq" id="WP_230000194.1">
    <property type="nucleotide sequence ID" value="NZ_JAJJMN010000001.1"/>
</dbReference>
<keyword evidence="3" id="KW-1185">Reference proteome</keyword>
<feature type="domain" description="Thoeris protein ThsB TIR-like" evidence="1">
    <location>
        <begin position="8"/>
        <end position="106"/>
    </location>
</feature>
<name>A0ABS8M248_9FLAO</name>
<evidence type="ECO:0000259" key="1">
    <source>
        <dbReference type="Pfam" id="PF08937"/>
    </source>
</evidence>
<sequence>MSKQKNIFISHYEKDDSHVQSLKKRLIRDGYDVRNFSVDSTKHKDGRRPSDAVIKRLLDIRIKAASTFICLLGPDTHTRKWVNYEIRKAYLEGKKIIGIYSHGNKDNVELPEAFKKYGSSTLGWNSIEKLGDIISGGNIPFENPDGSKSNNLHNSKRIKC</sequence>
<reference evidence="2" key="1">
    <citation type="submission" date="2021-11" db="EMBL/GenBank/DDBJ databases">
        <title>Description of novel Flavobacterium species.</title>
        <authorList>
            <person name="Saticioglu I.B."/>
            <person name="Ay H."/>
            <person name="Altun S."/>
            <person name="Duman M."/>
        </authorList>
    </citation>
    <scope>NUCLEOTIDE SEQUENCE</scope>
    <source>
        <strain evidence="2">F-126</strain>
    </source>
</reference>
<proteinExistence type="predicted"/>
<dbReference type="EMBL" id="JAJJMN010000001">
    <property type="protein sequence ID" value="MCC9018900.1"/>
    <property type="molecule type" value="Genomic_DNA"/>
</dbReference>
<accession>A0ABS8M248</accession>
<evidence type="ECO:0000313" key="3">
    <source>
        <dbReference type="Proteomes" id="UP001430700"/>
    </source>
</evidence>
<protein>
    <submittedName>
        <fullName evidence="2">TIR domain-containing protein</fullName>
    </submittedName>
</protein>
<dbReference type="Proteomes" id="UP001430700">
    <property type="component" value="Unassembled WGS sequence"/>
</dbReference>
<dbReference type="Pfam" id="PF08937">
    <property type="entry name" value="ThsB_TIR"/>
    <property type="match status" value="1"/>
</dbReference>
<dbReference type="InterPro" id="IPR015032">
    <property type="entry name" value="ThsB__TIR-like_domain"/>
</dbReference>
<organism evidence="2 3">
    <name type="scientific">Flavobacterium lipolyticum</name>
    <dbReference type="NCBI Taxonomy" id="2893754"/>
    <lineage>
        <taxon>Bacteria</taxon>
        <taxon>Pseudomonadati</taxon>
        <taxon>Bacteroidota</taxon>
        <taxon>Flavobacteriia</taxon>
        <taxon>Flavobacteriales</taxon>
        <taxon>Flavobacteriaceae</taxon>
        <taxon>Flavobacterium</taxon>
    </lineage>
</organism>
<gene>
    <name evidence="2" type="ORF">LNQ34_14105</name>
</gene>
<dbReference type="SUPFAM" id="SSF52206">
    <property type="entry name" value="Hypothetical protein MTH538"/>
    <property type="match status" value="1"/>
</dbReference>
<comment type="caution">
    <text evidence="2">The sequence shown here is derived from an EMBL/GenBank/DDBJ whole genome shotgun (WGS) entry which is preliminary data.</text>
</comment>
<dbReference type="Gene3D" id="3.40.50.9200">
    <property type="entry name" value="Hypothetical protein MTH538"/>
    <property type="match status" value="1"/>
</dbReference>